<name>A0A9P6IUE7_MORAP</name>
<dbReference type="OrthoDB" id="2435592at2759"/>
<sequence>MSSAGNHQQISSQHGRKRDKIINLFRPAQPKGAAKTQVKTSARKVRSDIFSDNAAKPAAFIEVPKLGTRINSTPQLALCSSLLLKSQGAQDQRGQDHAHRDWIEAIETDIAEQDHIRWLGTRMVEEFSKDAVKDSAVVTEVVPLGPVLDREHYRKLLNCFISEFEKAKMLDVHLLQGLIQLVQSASDGYLVADDLVTILSILR</sequence>
<dbReference type="Proteomes" id="UP000738359">
    <property type="component" value="Unassembled WGS sequence"/>
</dbReference>
<evidence type="ECO:0000313" key="2">
    <source>
        <dbReference type="EMBL" id="KAF9945016.1"/>
    </source>
</evidence>
<dbReference type="InterPro" id="IPR056251">
    <property type="entry name" value="Arm_rpt_dom"/>
</dbReference>
<accession>A0A9P6IUE7</accession>
<gene>
    <name evidence="2" type="ORF">BGZ70_004136</name>
</gene>
<organism evidence="2 3">
    <name type="scientific">Mortierella alpina</name>
    <name type="common">Oleaginous fungus</name>
    <name type="synonym">Mortierella renispora</name>
    <dbReference type="NCBI Taxonomy" id="64518"/>
    <lineage>
        <taxon>Eukaryota</taxon>
        <taxon>Fungi</taxon>
        <taxon>Fungi incertae sedis</taxon>
        <taxon>Mucoromycota</taxon>
        <taxon>Mortierellomycotina</taxon>
        <taxon>Mortierellomycetes</taxon>
        <taxon>Mortierellales</taxon>
        <taxon>Mortierellaceae</taxon>
        <taxon>Mortierella</taxon>
    </lineage>
</organism>
<dbReference type="AlphaFoldDB" id="A0A9P6IUE7"/>
<evidence type="ECO:0000259" key="1">
    <source>
        <dbReference type="Pfam" id="PF23948"/>
    </source>
</evidence>
<reference evidence="2" key="1">
    <citation type="journal article" date="2020" name="Fungal Divers.">
        <title>Resolving the Mortierellaceae phylogeny through synthesis of multi-gene phylogenetics and phylogenomics.</title>
        <authorList>
            <person name="Vandepol N."/>
            <person name="Liber J."/>
            <person name="Desiro A."/>
            <person name="Na H."/>
            <person name="Kennedy M."/>
            <person name="Barry K."/>
            <person name="Grigoriev I.V."/>
            <person name="Miller A.N."/>
            <person name="O'Donnell K."/>
            <person name="Stajich J.E."/>
            <person name="Bonito G."/>
        </authorList>
    </citation>
    <scope>NUCLEOTIDE SEQUENCE</scope>
    <source>
        <strain evidence="2">CK1249</strain>
    </source>
</reference>
<dbReference type="EMBL" id="JAAAHY010002222">
    <property type="protein sequence ID" value="KAF9945016.1"/>
    <property type="molecule type" value="Genomic_DNA"/>
</dbReference>
<feature type="domain" description="Arm-like repeat" evidence="1">
    <location>
        <begin position="107"/>
        <end position="203"/>
    </location>
</feature>
<comment type="caution">
    <text evidence="2">The sequence shown here is derived from an EMBL/GenBank/DDBJ whole genome shotgun (WGS) entry which is preliminary data.</text>
</comment>
<feature type="non-terminal residue" evidence="2">
    <location>
        <position position="203"/>
    </location>
</feature>
<proteinExistence type="predicted"/>
<keyword evidence="3" id="KW-1185">Reference proteome</keyword>
<evidence type="ECO:0000313" key="3">
    <source>
        <dbReference type="Proteomes" id="UP000738359"/>
    </source>
</evidence>
<dbReference type="Pfam" id="PF23948">
    <property type="entry name" value="ARM_5"/>
    <property type="match status" value="1"/>
</dbReference>
<protein>
    <recommendedName>
        <fullName evidence="1">Arm-like repeat domain-containing protein</fullName>
    </recommendedName>
</protein>